<evidence type="ECO:0000256" key="8">
    <source>
        <dbReference type="ARBA" id="ARBA00030128"/>
    </source>
</evidence>
<dbReference type="SMART" id="SM00072">
    <property type="entry name" value="GuKc"/>
    <property type="match status" value="1"/>
</dbReference>
<dbReference type="RefSeq" id="WP_039332785.1">
    <property type="nucleotide sequence ID" value="NZ_JRVC01000005.1"/>
</dbReference>
<dbReference type="InterPro" id="IPR027417">
    <property type="entry name" value="P-loop_NTPase"/>
</dbReference>
<keyword evidence="4 9" id="KW-0808">Transferase</keyword>
<dbReference type="PATRIC" id="fig|48936.3.peg.1400"/>
<dbReference type="HAMAP" id="MF_00328">
    <property type="entry name" value="Guanylate_kinase"/>
    <property type="match status" value="1"/>
</dbReference>
<dbReference type="CDD" id="cd00071">
    <property type="entry name" value="GMPK"/>
    <property type="match status" value="1"/>
</dbReference>
<dbReference type="PROSITE" id="PS50052">
    <property type="entry name" value="GUANYLATE_KINASE_2"/>
    <property type="match status" value="1"/>
</dbReference>
<dbReference type="Gene3D" id="3.40.50.300">
    <property type="entry name" value="P-loop containing nucleotide triphosphate hydrolases"/>
    <property type="match status" value="1"/>
</dbReference>
<dbReference type="FunFam" id="3.30.63.10:FF:000002">
    <property type="entry name" value="Guanylate kinase 1"/>
    <property type="match status" value="1"/>
</dbReference>
<evidence type="ECO:0000259" key="10">
    <source>
        <dbReference type="PROSITE" id="PS50052"/>
    </source>
</evidence>
<dbReference type="InterPro" id="IPR020590">
    <property type="entry name" value="Guanylate_kinase_CS"/>
</dbReference>
<dbReference type="PANTHER" id="PTHR23117">
    <property type="entry name" value="GUANYLATE KINASE-RELATED"/>
    <property type="match status" value="1"/>
</dbReference>
<name>A0A0B9AC72_9SPHN</name>
<dbReference type="EMBL" id="JRVC01000005">
    <property type="protein sequence ID" value="KHS48209.1"/>
    <property type="molecule type" value="Genomic_DNA"/>
</dbReference>
<evidence type="ECO:0000256" key="2">
    <source>
        <dbReference type="ARBA" id="ARBA00012961"/>
    </source>
</evidence>
<comment type="caution">
    <text evidence="11">The sequence shown here is derived from an EMBL/GenBank/DDBJ whole genome shotgun (WGS) entry which is preliminary data.</text>
</comment>
<dbReference type="PROSITE" id="PS00856">
    <property type="entry name" value="GUANYLATE_KINASE_1"/>
    <property type="match status" value="1"/>
</dbReference>
<dbReference type="GO" id="GO:0005829">
    <property type="term" value="C:cytosol"/>
    <property type="evidence" value="ECO:0007669"/>
    <property type="project" value="TreeGrafter"/>
</dbReference>
<evidence type="ECO:0000256" key="1">
    <source>
        <dbReference type="ARBA" id="ARBA00005790"/>
    </source>
</evidence>
<dbReference type="NCBIfam" id="TIGR03263">
    <property type="entry name" value="guanyl_kin"/>
    <property type="match status" value="1"/>
</dbReference>
<comment type="subcellular location">
    <subcellularLocation>
        <location evidence="9">Cytoplasm</location>
    </subcellularLocation>
</comment>
<comment type="similarity">
    <text evidence="1 9">Belongs to the guanylate kinase family.</text>
</comment>
<dbReference type="AlphaFoldDB" id="A0A0B9AC72"/>
<dbReference type="SUPFAM" id="SSF52540">
    <property type="entry name" value="P-loop containing nucleoside triphosphate hydrolases"/>
    <property type="match status" value="1"/>
</dbReference>
<dbReference type="Proteomes" id="UP000031338">
    <property type="component" value="Unassembled WGS sequence"/>
</dbReference>
<dbReference type="InterPro" id="IPR017665">
    <property type="entry name" value="Guanylate_kinase"/>
</dbReference>
<dbReference type="GO" id="GO:0004385">
    <property type="term" value="F:GMP kinase activity"/>
    <property type="evidence" value="ECO:0007669"/>
    <property type="project" value="UniProtKB-UniRule"/>
</dbReference>
<comment type="function">
    <text evidence="9">Essential for recycling GMP and indirectly, cGMP.</text>
</comment>
<dbReference type="PANTHER" id="PTHR23117:SF13">
    <property type="entry name" value="GUANYLATE KINASE"/>
    <property type="match status" value="1"/>
</dbReference>
<dbReference type="EC" id="2.7.4.8" evidence="2 9"/>
<keyword evidence="5 9" id="KW-0547">Nucleotide-binding</keyword>
<evidence type="ECO:0000313" key="11">
    <source>
        <dbReference type="EMBL" id="KHS48209.1"/>
    </source>
</evidence>
<organism evidence="11 12">
    <name type="scientific">Novosphingobium subterraneum</name>
    <dbReference type="NCBI Taxonomy" id="48936"/>
    <lineage>
        <taxon>Bacteria</taxon>
        <taxon>Pseudomonadati</taxon>
        <taxon>Pseudomonadota</taxon>
        <taxon>Alphaproteobacteria</taxon>
        <taxon>Sphingomonadales</taxon>
        <taxon>Sphingomonadaceae</taxon>
        <taxon>Novosphingobium</taxon>
    </lineage>
</organism>
<dbReference type="GO" id="GO:0005524">
    <property type="term" value="F:ATP binding"/>
    <property type="evidence" value="ECO:0007669"/>
    <property type="project" value="UniProtKB-UniRule"/>
</dbReference>
<proteinExistence type="inferred from homology"/>
<evidence type="ECO:0000256" key="4">
    <source>
        <dbReference type="ARBA" id="ARBA00022679"/>
    </source>
</evidence>
<keyword evidence="6 9" id="KW-0418">Kinase</keyword>
<accession>A0A0B9AC72</accession>
<keyword evidence="9" id="KW-0963">Cytoplasm</keyword>
<evidence type="ECO:0000256" key="6">
    <source>
        <dbReference type="ARBA" id="ARBA00022777"/>
    </source>
</evidence>
<evidence type="ECO:0000256" key="3">
    <source>
        <dbReference type="ARBA" id="ARBA00016296"/>
    </source>
</evidence>
<protein>
    <recommendedName>
        <fullName evidence="3 9">Guanylate kinase</fullName>
        <ecNumber evidence="2 9">2.7.4.8</ecNumber>
    </recommendedName>
    <alternativeName>
        <fullName evidence="8 9">GMP kinase</fullName>
    </alternativeName>
</protein>
<keyword evidence="12" id="KW-1185">Reference proteome</keyword>
<sequence length="216" mass="24506">MVHESQDDDTLHRRGLMLILSSPSGAGKTTIARKLLAEDDEIAASVSVTTRPMRPGEVEGKDYYFVDKAEFDRMVEANEFYEWAVVFGNCYGTPKAHIRDRLKAGGDVLFDIDWQGTQQLYQKAQADVVRVFILPPSLDELRRRLTGRGTDSAEVIAARMDRAQAEISHWDGYDYVVINDEVEGCFEKVREILAAERMKRTRQTGLIDFVRGLMRG</sequence>
<dbReference type="InterPro" id="IPR008144">
    <property type="entry name" value="Guanylate_kin-like_dom"/>
</dbReference>
<gene>
    <name evidence="9 11" type="primary">gmk</name>
    <name evidence="11" type="ORF">NJ75_01398</name>
</gene>
<dbReference type="STRING" id="48936.NJ75_01398"/>
<evidence type="ECO:0000256" key="7">
    <source>
        <dbReference type="ARBA" id="ARBA00022840"/>
    </source>
</evidence>
<dbReference type="Pfam" id="PF00625">
    <property type="entry name" value="Guanylate_kin"/>
    <property type="match status" value="1"/>
</dbReference>
<keyword evidence="7 9" id="KW-0067">ATP-binding</keyword>
<feature type="domain" description="Guanylate kinase-like" evidence="10">
    <location>
        <begin position="15"/>
        <end position="194"/>
    </location>
</feature>
<reference evidence="11 12" key="1">
    <citation type="submission" date="2014-10" db="EMBL/GenBank/DDBJ databases">
        <title>Draft genome sequence of Novosphingobium subterraneum DSM 12447.</title>
        <authorList>
            <person name="Gan H.M."/>
            <person name="Gan H.Y."/>
            <person name="Savka M.A."/>
        </authorList>
    </citation>
    <scope>NUCLEOTIDE SEQUENCE [LARGE SCALE GENOMIC DNA]</scope>
    <source>
        <strain evidence="11 12">DSM 12447</strain>
    </source>
</reference>
<feature type="binding site" evidence="9">
    <location>
        <begin position="22"/>
        <end position="29"/>
    </location>
    <ligand>
        <name>ATP</name>
        <dbReference type="ChEBI" id="CHEBI:30616"/>
    </ligand>
</feature>
<dbReference type="InterPro" id="IPR008145">
    <property type="entry name" value="GK/Ca_channel_bsu"/>
</dbReference>
<evidence type="ECO:0000256" key="9">
    <source>
        <dbReference type="HAMAP-Rule" id="MF_00328"/>
    </source>
</evidence>
<comment type="catalytic activity">
    <reaction evidence="9">
        <text>GMP + ATP = GDP + ADP</text>
        <dbReference type="Rhea" id="RHEA:20780"/>
        <dbReference type="ChEBI" id="CHEBI:30616"/>
        <dbReference type="ChEBI" id="CHEBI:58115"/>
        <dbReference type="ChEBI" id="CHEBI:58189"/>
        <dbReference type="ChEBI" id="CHEBI:456216"/>
        <dbReference type="EC" id="2.7.4.8"/>
    </reaction>
</comment>
<dbReference type="Gene3D" id="3.30.63.10">
    <property type="entry name" value="Guanylate Kinase phosphate binding domain"/>
    <property type="match status" value="1"/>
</dbReference>
<evidence type="ECO:0000256" key="5">
    <source>
        <dbReference type="ARBA" id="ARBA00022741"/>
    </source>
</evidence>
<evidence type="ECO:0000313" key="12">
    <source>
        <dbReference type="Proteomes" id="UP000031338"/>
    </source>
</evidence>